<sequence>MATPGIDIPNTGIVVDLNDKTHPNYQKSKHNAGSLLLKNMPLEIRLKIYKMAVEEDEPLEPVQVEKGSNKFIRRRWDGISHRVDKRPPTAVFLAQTCRAIYVDLEVFCPFYEVNRFEFSSAKNAHCYFAAITTRRRQAIRLVSFVNYDKCGPTPSLDQYGRYVLGSPRKNLSNHHILSLLTQCKGVKNQGLTYMMDYDRAGFLRSGPRAAHYDLVKYLRLIKGDLSKSIWGLPFFRFIVKYEGQYFEMGCLDKMELELSGFGEEMISVMIGSEIPQWFEDMERPSLVGQAIWAGGVLFPGDERVTFDRAGSSVGPVSSRTRQASRTPDKLGLYERNSSKYDAEGMVMGQITLKDVRWDESRSTIECRIISGGSQSRRGHPEYLAGRPEEESWEQLTAISHTELENGLYKLMQSFMLPRNKPPRDLVKDLTERPSPRDIINVSLQYGLFDWDARVGSYKLSPRDHKWSLQYFGIMCRNWAILADRWETRLAKAEEDVVVEDLKAERRAAKVARAAAKAEAKEARAVARAERKRVNAEKAKAKEERAKARAEKAAGQTRAKARAKRS</sequence>
<protein>
    <submittedName>
        <fullName evidence="1">Uncharacterized protein</fullName>
    </submittedName>
</protein>
<reference evidence="1 2" key="1">
    <citation type="journal article" date="2022" name="New Phytol.">
        <title>Ecological generalism drives hyperdiversity of secondary metabolite gene clusters in xylarialean endophytes.</title>
        <authorList>
            <person name="Franco M.E.E."/>
            <person name="Wisecaver J.H."/>
            <person name="Arnold A.E."/>
            <person name="Ju Y.M."/>
            <person name="Slot J.C."/>
            <person name="Ahrendt S."/>
            <person name="Moore L.P."/>
            <person name="Eastman K.E."/>
            <person name="Scott K."/>
            <person name="Konkel Z."/>
            <person name="Mondo S.J."/>
            <person name="Kuo A."/>
            <person name="Hayes R.D."/>
            <person name="Haridas S."/>
            <person name="Andreopoulos B."/>
            <person name="Riley R."/>
            <person name="LaButti K."/>
            <person name="Pangilinan J."/>
            <person name="Lipzen A."/>
            <person name="Amirebrahimi M."/>
            <person name="Yan J."/>
            <person name="Adam C."/>
            <person name="Keymanesh K."/>
            <person name="Ng V."/>
            <person name="Louie K."/>
            <person name="Northen T."/>
            <person name="Drula E."/>
            <person name="Henrissat B."/>
            <person name="Hsieh H.M."/>
            <person name="Youens-Clark K."/>
            <person name="Lutzoni F."/>
            <person name="Miadlikowska J."/>
            <person name="Eastwood D.C."/>
            <person name="Hamelin R.C."/>
            <person name="Grigoriev I.V."/>
            <person name="U'Ren J.M."/>
        </authorList>
    </citation>
    <scope>NUCLEOTIDE SEQUENCE [LARGE SCALE GENOMIC DNA]</scope>
    <source>
        <strain evidence="1 2">CBS 119005</strain>
    </source>
</reference>
<dbReference type="EMBL" id="MU393441">
    <property type="protein sequence ID" value="KAI4868063.1"/>
    <property type="molecule type" value="Genomic_DNA"/>
</dbReference>
<organism evidence="1 2">
    <name type="scientific">Hypoxylon rubiginosum</name>
    <dbReference type="NCBI Taxonomy" id="110542"/>
    <lineage>
        <taxon>Eukaryota</taxon>
        <taxon>Fungi</taxon>
        <taxon>Dikarya</taxon>
        <taxon>Ascomycota</taxon>
        <taxon>Pezizomycotina</taxon>
        <taxon>Sordariomycetes</taxon>
        <taxon>Xylariomycetidae</taxon>
        <taxon>Xylariales</taxon>
        <taxon>Hypoxylaceae</taxon>
        <taxon>Hypoxylon</taxon>
    </lineage>
</organism>
<name>A0ACB9ZAN1_9PEZI</name>
<accession>A0ACB9ZAN1</accession>
<proteinExistence type="predicted"/>
<evidence type="ECO:0000313" key="1">
    <source>
        <dbReference type="EMBL" id="KAI4868063.1"/>
    </source>
</evidence>
<gene>
    <name evidence="1" type="ORF">F4820DRAFT_466835</name>
</gene>
<evidence type="ECO:0000313" key="2">
    <source>
        <dbReference type="Proteomes" id="UP001497700"/>
    </source>
</evidence>
<comment type="caution">
    <text evidence="1">The sequence shown here is derived from an EMBL/GenBank/DDBJ whole genome shotgun (WGS) entry which is preliminary data.</text>
</comment>
<dbReference type="Proteomes" id="UP001497700">
    <property type="component" value="Unassembled WGS sequence"/>
</dbReference>
<keyword evidence="2" id="KW-1185">Reference proteome</keyword>